<dbReference type="EMBL" id="LAZR01000256">
    <property type="protein sequence ID" value="KKN78807.1"/>
    <property type="molecule type" value="Genomic_DNA"/>
</dbReference>
<accession>A0A0F9TV44</accession>
<reference evidence="1" key="1">
    <citation type="journal article" date="2015" name="Nature">
        <title>Complex archaea that bridge the gap between prokaryotes and eukaryotes.</title>
        <authorList>
            <person name="Spang A."/>
            <person name="Saw J.H."/>
            <person name="Jorgensen S.L."/>
            <person name="Zaremba-Niedzwiedzka K."/>
            <person name="Martijn J."/>
            <person name="Lind A.E."/>
            <person name="van Eijk R."/>
            <person name="Schleper C."/>
            <person name="Guy L."/>
            <person name="Ettema T.J."/>
        </authorList>
    </citation>
    <scope>NUCLEOTIDE SEQUENCE</scope>
</reference>
<protein>
    <submittedName>
        <fullName evidence="1">Uncharacterized protein</fullName>
    </submittedName>
</protein>
<gene>
    <name evidence="1" type="ORF">LCGC14_0345790</name>
</gene>
<comment type="caution">
    <text evidence="1">The sequence shown here is derived from an EMBL/GenBank/DDBJ whole genome shotgun (WGS) entry which is preliminary data.</text>
</comment>
<dbReference type="AlphaFoldDB" id="A0A0F9TV44"/>
<organism evidence="1">
    <name type="scientific">marine sediment metagenome</name>
    <dbReference type="NCBI Taxonomy" id="412755"/>
    <lineage>
        <taxon>unclassified sequences</taxon>
        <taxon>metagenomes</taxon>
        <taxon>ecological metagenomes</taxon>
    </lineage>
</organism>
<proteinExistence type="predicted"/>
<evidence type="ECO:0000313" key="1">
    <source>
        <dbReference type="EMBL" id="KKN78807.1"/>
    </source>
</evidence>
<sequence length="77" mass="9073">MTETKELNWIITNDFDDGEIALEVRLEDWDYTAYIKWDGCCEIKNDSINVHICDVPQFIEVLQSLEEFRMNNIEGAE</sequence>
<name>A0A0F9TV44_9ZZZZ</name>